<dbReference type="PANTHER" id="PTHR24096:SF422">
    <property type="entry name" value="BCDNA.GH02901"/>
    <property type="match status" value="1"/>
</dbReference>
<evidence type="ECO:0000313" key="5">
    <source>
        <dbReference type="EMBL" id="VDL87014.1"/>
    </source>
</evidence>
<sequence>MVLFLPFYHVYGFGLLNITLLVGCTGIIFKHFEPHGFCRAIQDHKLRFLPLVPPIMVFLAKHPICDQYDLSSVKFIICGAAPAGKDICEELVRKYPNITHIQQGWYSINLRFT</sequence>
<dbReference type="GO" id="GO:0005777">
    <property type="term" value="C:peroxisome"/>
    <property type="evidence" value="ECO:0007669"/>
    <property type="project" value="UniProtKB-SubCell"/>
</dbReference>
<dbReference type="OMA" id="MERLACC"/>
<evidence type="ECO:0000256" key="2">
    <source>
        <dbReference type="ARBA" id="ARBA00023140"/>
    </source>
</evidence>
<dbReference type="STRING" id="27835.A0A0N4YYG1"/>
<feature type="domain" description="AMP-dependent synthetase/ligase" evidence="4">
    <location>
        <begin position="1"/>
        <end position="105"/>
    </location>
</feature>
<dbReference type="Proteomes" id="UP000271162">
    <property type="component" value="Unassembled WGS sequence"/>
</dbReference>
<evidence type="ECO:0000256" key="1">
    <source>
        <dbReference type="ARBA" id="ARBA00004275"/>
    </source>
</evidence>
<keyword evidence="6" id="KW-1185">Reference proteome</keyword>
<comment type="subcellular location">
    <subcellularLocation>
        <location evidence="1">Peroxisome</location>
    </subcellularLocation>
</comment>
<evidence type="ECO:0000256" key="3">
    <source>
        <dbReference type="SAM" id="Phobius"/>
    </source>
</evidence>
<gene>
    <name evidence="5" type="ORF">NBR_LOCUS22284</name>
</gene>
<keyword evidence="3" id="KW-0812">Transmembrane</keyword>
<evidence type="ECO:0000313" key="7">
    <source>
        <dbReference type="WBParaSite" id="NBR_0002228301-mRNA-1"/>
    </source>
</evidence>
<protein>
    <submittedName>
        <fullName evidence="7">AMP-binding domain-containing protein</fullName>
    </submittedName>
</protein>
<dbReference type="Pfam" id="PF00501">
    <property type="entry name" value="AMP-binding"/>
    <property type="match status" value="1"/>
</dbReference>
<reference evidence="5 6" key="2">
    <citation type="submission" date="2018-11" db="EMBL/GenBank/DDBJ databases">
        <authorList>
            <consortium name="Pathogen Informatics"/>
        </authorList>
    </citation>
    <scope>NUCLEOTIDE SEQUENCE [LARGE SCALE GENOMIC DNA]</scope>
</reference>
<dbReference type="GO" id="GO:0016405">
    <property type="term" value="F:CoA-ligase activity"/>
    <property type="evidence" value="ECO:0007669"/>
    <property type="project" value="TreeGrafter"/>
</dbReference>
<keyword evidence="2" id="KW-0576">Peroxisome</keyword>
<dbReference type="PANTHER" id="PTHR24096">
    <property type="entry name" value="LONG-CHAIN-FATTY-ACID--COA LIGASE"/>
    <property type="match status" value="1"/>
</dbReference>
<dbReference type="WBParaSite" id="NBR_0002228301-mRNA-1">
    <property type="protein sequence ID" value="NBR_0002228301-mRNA-1"/>
    <property type="gene ID" value="NBR_0002228301"/>
</dbReference>
<reference evidence="7" key="1">
    <citation type="submission" date="2017-02" db="UniProtKB">
        <authorList>
            <consortium name="WormBaseParasite"/>
        </authorList>
    </citation>
    <scope>IDENTIFICATION</scope>
</reference>
<keyword evidence="3" id="KW-0472">Membrane</keyword>
<feature type="transmembrane region" description="Helical" evidence="3">
    <location>
        <begin position="6"/>
        <end position="29"/>
    </location>
</feature>
<evidence type="ECO:0000313" key="6">
    <source>
        <dbReference type="Proteomes" id="UP000271162"/>
    </source>
</evidence>
<proteinExistence type="predicted"/>
<dbReference type="EMBL" id="UYSL01027720">
    <property type="protein sequence ID" value="VDL87014.1"/>
    <property type="molecule type" value="Genomic_DNA"/>
</dbReference>
<organism evidence="7">
    <name type="scientific">Nippostrongylus brasiliensis</name>
    <name type="common">Rat hookworm</name>
    <dbReference type="NCBI Taxonomy" id="27835"/>
    <lineage>
        <taxon>Eukaryota</taxon>
        <taxon>Metazoa</taxon>
        <taxon>Ecdysozoa</taxon>
        <taxon>Nematoda</taxon>
        <taxon>Chromadorea</taxon>
        <taxon>Rhabditida</taxon>
        <taxon>Rhabditina</taxon>
        <taxon>Rhabditomorpha</taxon>
        <taxon>Strongyloidea</taxon>
        <taxon>Heligmosomidae</taxon>
        <taxon>Nippostrongylus</taxon>
    </lineage>
</organism>
<evidence type="ECO:0000259" key="4">
    <source>
        <dbReference type="Pfam" id="PF00501"/>
    </source>
</evidence>
<dbReference type="SUPFAM" id="SSF56801">
    <property type="entry name" value="Acetyl-CoA synthetase-like"/>
    <property type="match status" value="1"/>
</dbReference>
<dbReference type="InterPro" id="IPR000873">
    <property type="entry name" value="AMP-dep_synth/lig_dom"/>
</dbReference>
<dbReference type="AlphaFoldDB" id="A0A0N4YYG1"/>
<dbReference type="Gene3D" id="3.40.50.980">
    <property type="match status" value="1"/>
</dbReference>
<name>A0A0N4YYG1_NIPBR</name>
<keyword evidence="3" id="KW-1133">Transmembrane helix</keyword>
<accession>A0A0N4YYG1</accession>